<feature type="transmembrane region" description="Helical" evidence="1">
    <location>
        <begin position="27"/>
        <end position="46"/>
    </location>
</feature>
<name>A0A3B0ZC65_9ZZZZ</name>
<organism evidence="2">
    <name type="scientific">hydrothermal vent metagenome</name>
    <dbReference type="NCBI Taxonomy" id="652676"/>
    <lineage>
        <taxon>unclassified sequences</taxon>
        <taxon>metagenomes</taxon>
        <taxon>ecological metagenomes</taxon>
    </lineage>
</organism>
<dbReference type="AlphaFoldDB" id="A0A3B0ZC65"/>
<keyword evidence="1" id="KW-0472">Membrane</keyword>
<proteinExistence type="predicted"/>
<reference evidence="2" key="1">
    <citation type="submission" date="2018-06" db="EMBL/GenBank/DDBJ databases">
        <authorList>
            <person name="Zhirakovskaya E."/>
        </authorList>
    </citation>
    <scope>NUCLEOTIDE SEQUENCE</scope>
</reference>
<gene>
    <name evidence="2" type="ORF">MNBD_GAMMA16-1873</name>
</gene>
<keyword evidence="1" id="KW-1133">Transmembrane helix</keyword>
<keyword evidence="1" id="KW-0812">Transmembrane</keyword>
<dbReference type="EMBL" id="UOFO01000095">
    <property type="protein sequence ID" value="VAW86570.1"/>
    <property type="molecule type" value="Genomic_DNA"/>
</dbReference>
<accession>A0A3B0ZC65</accession>
<feature type="non-terminal residue" evidence="2">
    <location>
        <position position="54"/>
    </location>
</feature>
<sequence length="54" mass="5710">MTIKAINRNKLLILSVASRRAGLIQSVLRPLSTVTLVLVGLCLFLVSESGVSAS</sequence>
<protein>
    <submittedName>
        <fullName evidence="2">Uncharacterized protein</fullName>
    </submittedName>
</protein>
<evidence type="ECO:0000313" key="2">
    <source>
        <dbReference type="EMBL" id="VAW86570.1"/>
    </source>
</evidence>
<evidence type="ECO:0000256" key="1">
    <source>
        <dbReference type="SAM" id="Phobius"/>
    </source>
</evidence>